<protein>
    <submittedName>
        <fullName evidence="2">DUF1700 domain-containing protein</fullName>
    </submittedName>
</protein>
<dbReference type="EMBL" id="CP046051">
    <property type="protein sequence ID" value="QKN23356.1"/>
    <property type="molecule type" value="Genomic_DNA"/>
</dbReference>
<dbReference type="Pfam" id="PF22564">
    <property type="entry name" value="HAAS"/>
    <property type="match status" value="1"/>
</dbReference>
<name>A0A859DNQ5_9FIRM</name>
<dbReference type="InterPro" id="IPR025164">
    <property type="entry name" value="Toastrack_DUF4097"/>
</dbReference>
<dbReference type="Proteomes" id="UP000509623">
    <property type="component" value="Chromosome"/>
</dbReference>
<dbReference type="Pfam" id="PF13349">
    <property type="entry name" value="DUF4097"/>
    <property type="match status" value="1"/>
</dbReference>
<evidence type="ECO:0000313" key="4">
    <source>
        <dbReference type="Proteomes" id="UP000501316"/>
    </source>
</evidence>
<dbReference type="KEGG" id="clf:GJQ69_01910"/>
<evidence type="ECO:0000313" key="3">
    <source>
        <dbReference type="EMBL" id="QKO29964.1"/>
    </source>
</evidence>
<keyword evidence="5" id="KW-1185">Reference proteome</keyword>
<organism evidence="2 4">
    <name type="scientific">Caproicibacterium lactatifermentans</name>
    <dbReference type="NCBI Taxonomy" id="2666138"/>
    <lineage>
        <taxon>Bacteria</taxon>
        <taxon>Bacillati</taxon>
        <taxon>Bacillota</taxon>
        <taxon>Clostridia</taxon>
        <taxon>Eubacteriales</taxon>
        <taxon>Oscillospiraceae</taxon>
        <taxon>Caproicibacterium</taxon>
    </lineage>
</organism>
<accession>A0A859DNQ5</accession>
<reference evidence="4 5" key="1">
    <citation type="submission" date="2019-11" db="EMBL/GenBank/DDBJ databases">
        <authorList>
            <person name="Ren C."/>
            <person name="Wang H."/>
            <person name="Xu Y."/>
        </authorList>
    </citation>
    <scope>NUCLEOTIDE SEQUENCE [LARGE SCALE GENOMIC DNA]</scope>
    <source>
        <strain evidence="5">JNU-WLY1368</strain>
        <strain evidence="2 4">LBM 19010</strain>
    </source>
</reference>
<reference evidence="3" key="2">
    <citation type="journal article" date="2021" name="Appl. Environ. Microbiol.">
        <title>Adaptability of a Caproate-Producing Bacterium Contributes to Its Dominance in an Anaerobic Fermentation System.</title>
        <authorList>
            <person name="Wang H."/>
            <person name="Gu Y."/>
            <person name="Zhou W."/>
            <person name="Zhao D."/>
            <person name="Qiao Z."/>
            <person name="Zheng J."/>
            <person name="Gao J."/>
            <person name="Chen X."/>
            <person name="Ren C."/>
            <person name="Xu Y."/>
        </authorList>
    </citation>
    <scope>NUCLEOTIDE SEQUENCE</scope>
    <source>
        <strain evidence="3">JNU-WLY1368</strain>
    </source>
</reference>
<sequence>MPLWREPTMTKETFLKELALGLTNLSQEERRRVLEYYGELICDGIENGKSEESVIQDFGSPKEIAASICAEYGRTAPRKPASSDGQHIYASKEPVGAIILTAQNLRIEVRENAQIETVQVLFSPLGNDHVAVTEENSTFSFCHTITMQPFFWRDLFHGARSLILEVPVNFSGSLSIQTCNAKITVDSLHSIGTGSFITSNACIFITSTVCRTLQARTSNSRLLLLNCSGESCTAKTSNGRLQAEDCRFPTRLSLHTSNSPVRAEQLSSNNVELKTCNAPIHATLHGDPRDYTIHSHTSNGRSSLPADWSFPGQACSLSAVTSNASIDVKLVPE</sequence>
<dbReference type="AlphaFoldDB" id="A0A859DNQ5"/>
<gene>
    <name evidence="2" type="ORF">GJQ69_01910</name>
    <name evidence="3" type="ORF">GKP14_02440</name>
</gene>
<dbReference type="EMBL" id="CP046161">
    <property type="protein sequence ID" value="QKO29964.1"/>
    <property type="molecule type" value="Genomic_DNA"/>
</dbReference>
<proteinExistence type="predicted"/>
<evidence type="ECO:0000313" key="5">
    <source>
        <dbReference type="Proteomes" id="UP000509623"/>
    </source>
</evidence>
<feature type="domain" description="DUF4097" evidence="1">
    <location>
        <begin position="102"/>
        <end position="294"/>
    </location>
</feature>
<reference evidence="3" key="3">
    <citation type="journal article" date="2022" name="Int. J. Syst. Evol. Microbiol.">
        <title>Caproicibacterium lactatifermentans sp. nov., isolated from pit clay used for the production of Chinese strong aroma-type liquor.</title>
        <authorList>
            <person name="Wang H."/>
            <person name="Gu Y."/>
            <person name="Zhao D."/>
            <person name="Qiao Z."/>
            <person name="Zheng J."/>
            <person name="Gao J."/>
            <person name="Ren C."/>
            <person name="Xu Y."/>
        </authorList>
    </citation>
    <scope>NUCLEOTIDE SEQUENCE</scope>
    <source>
        <strain evidence="3">JNU-WLY1368</strain>
    </source>
</reference>
<dbReference type="Proteomes" id="UP000501316">
    <property type="component" value="Chromosome"/>
</dbReference>
<evidence type="ECO:0000313" key="2">
    <source>
        <dbReference type="EMBL" id="QKN23356.1"/>
    </source>
</evidence>
<evidence type="ECO:0000259" key="1">
    <source>
        <dbReference type="Pfam" id="PF13349"/>
    </source>
</evidence>